<dbReference type="Gene3D" id="1.20.5.3310">
    <property type="match status" value="1"/>
</dbReference>
<gene>
    <name evidence="11" type="ordered locus">Afer_1819</name>
</gene>
<keyword evidence="6 10" id="KW-1133">Transmembrane helix</keyword>
<evidence type="ECO:0000256" key="3">
    <source>
        <dbReference type="ARBA" id="ARBA00022475"/>
    </source>
</evidence>
<dbReference type="InterPro" id="IPR003369">
    <property type="entry name" value="TatA/B/E"/>
</dbReference>
<dbReference type="PANTHER" id="PTHR42982:SF1">
    <property type="entry name" value="SEC-INDEPENDENT PROTEIN TRANSLOCASE PROTEIN TATA"/>
    <property type="match status" value="1"/>
</dbReference>
<keyword evidence="12" id="KW-1185">Reference proteome</keyword>
<evidence type="ECO:0000256" key="6">
    <source>
        <dbReference type="ARBA" id="ARBA00022989"/>
    </source>
</evidence>
<accession>C7M185</accession>
<dbReference type="STRING" id="525909.Afer_1819"/>
<reference evidence="11 12" key="1">
    <citation type="journal article" date="2009" name="Stand. Genomic Sci.">
        <title>Complete genome sequence of Acidimicrobium ferrooxidans type strain (ICP).</title>
        <authorList>
            <person name="Clum A."/>
            <person name="Nolan M."/>
            <person name="Lang E."/>
            <person name="Glavina Del Rio T."/>
            <person name="Tice H."/>
            <person name="Copeland A."/>
            <person name="Cheng J.F."/>
            <person name="Lucas S."/>
            <person name="Chen F."/>
            <person name="Bruce D."/>
            <person name="Goodwin L."/>
            <person name="Pitluck S."/>
            <person name="Ivanova N."/>
            <person name="Mavrommatis K."/>
            <person name="Mikhailova N."/>
            <person name="Pati A."/>
            <person name="Chen A."/>
            <person name="Palaniappan K."/>
            <person name="Goker M."/>
            <person name="Spring S."/>
            <person name="Land M."/>
            <person name="Hauser L."/>
            <person name="Chang Y.J."/>
            <person name="Jeffries C.C."/>
            <person name="Chain P."/>
            <person name="Bristow J."/>
            <person name="Eisen J.A."/>
            <person name="Markowitz V."/>
            <person name="Hugenholtz P."/>
            <person name="Kyrpides N.C."/>
            <person name="Klenk H.P."/>
            <person name="Lapidus A."/>
        </authorList>
    </citation>
    <scope>NUCLEOTIDE SEQUENCE [LARGE SCALE GENOMIC DNA]</scope>
    <source>
        <strain evidence="12">DSM 10331 / JCM 15462 / NBRC 103882 / ICP</strain>
    </source>
</reference>
<keyword evidence="7" id="KW-0811">Translocation</keyword>
<feature type="region of interest" description="Disordered" evidence="9">
    <location>
        <begin position="39"/>
        <end position="70"/>
    </location>
</feature>
<keyword evidence="8 10" id="KW-0472">Membrane</keyword>
<name>C7M185_ACIFD</name>
<evidence type="ECO:0000256" key="1">
    <source>
        <dbReference type="ARBA" id="ARBA00004162"/>
    </source>
</evidence>
<dbReference type="OrthoDB" id="5245156at2"/>
<dbReference type="eggNOG" id="COG1826">
    <property type="taxonomic scope" value="Bacteria"/>
</dbReference>
<protein>
    <submittedName>
        <fullName evidence="11">Twin-arginine translocation protein, TatA/E family subunit</fullName>
    </submittedName>
</protein>
<dbReference type="Proteomes" id="UP000000771">
    <property type="component" value="Chromosome"/>
</dbReference>
<dbReference type="AlphaFoldDB" id="C7M185"/>
<keyword evidence="2" id="KW-0813">Transport</keyword>
<dbReference type="RefSeq" id="WP_015799210.1">
    <property type="nucleotide sequence ID" value="NC_013124.1"/>
</dbReference>
<evidence type="ECO:0000313" key="11">
    <source>
        <dbReference type="EMBL" id="ACU54733.1"/>
    </source>
</evidence>
<evidence type="ECO:0000256" key="10">
    <source>
        <dbReference type="SAM" id="Phobius"/>
    </source>
</evidence>
<dbReference type="NCBIfam" id="TIGR01411">
    <property type="entry name" value="tatAE"/>
    <property type="match status" value="1"/>
</dbReference>
<dbReference type="PANTHER" id="PTHR42982">
    <property type="entry name" value="SEC-INDEPENDENT PROTEIN TRANSLOCASE PROTEIN TATA"/>
    <property type="match status" value="1"/>
</dbReference>
<dbReference type="HOGENOM" id="CLU_086034_5_4_11"/>
<evidence type="ECO:0000256" key="7">
    <source>
        <dbReference type="ARBA" id="ARBA00023010"/>
    </source>
</evidence>
<feature type="compositionally biased region" description="Basic and acidic residues" evidence="9">
    <location>
        <begin position="41"/>
        <end position="54"/>
    </location>
</feature>
<evidence type="ECO:0000256" key="8">
    <source>
        <dbReference type="ARBA" id="ARBA00023136"/>
    </source>
</evidence>
<organism evidence="11 12">
    <name type="scientific">Acidimicrobium ferrooxidans (strain DSM 10331 / JCM 15462 / NBRC 103882 / ICP)</name>
    <dbReference type="NCBI Taxonomy" id="525909"/>
    <lineage>
        <taxon>Bacteria</taxon>
        <taxon>Bacillati</taxon>
        <taxon>Actinomycetota</taxon>
        <taxon>Acidimicrobiia</taxon>
        <taxon>Acidimicrobiales</taxon>
        <taxon>Acidimicrobiaceae</taxon>
        <taxon>Acidimicrobium</taxon>
    </lineage>
</organism>
<dbReference type="Pfam" id="PF02416">
    <property type="entry name" value="TatA_B_E"/>
    <property type="match status" value="1"/>
</dbReference>
<evidence type="ECO:0000313" key="12">
    <source>
        <dbReference type="Proteomes" id="UP000000771"/>
    </source>
</evidence>
<evidence type="ECO:0000256" key="9">
    <source>
        <dbReference type="SAM" id="MobiDB-lite"/>
    </source>
</evidence>
<dbReference type="EMBL" id="CP001631">
    <property type="protein sequence ID" value="ACU54733.1"/>
    <property type="molecule type" value="Genomic_DNA"/>
</dbReference>
<keyword evidence="4 10" id="KW-0812">Transmembrane</keyword>
<sequence>MVLADVLGPFDLIVVLIVALLIFGGSKLPKVARSLGTATQEFKRGAQEGPKRTTSEPPSPESPSSDDASS</sequence>
<dbReference type="GO" id="GO:0005886">
    <property type="term" value="C:plasma membrane"/>
    <property type="evidence" value="ECO:0007669"/>
    <property type="project" value="UniProtKB-SubCell"/>
</dbReference>
<proteinExistence type="predicted"/>
<evidence type="ECO:0000256" key="2">
    <source>
        <dbReference type="ARBA" id="ARBA00022448"/>
    </source>
</evidence>
<dbReference type="KEGG" id="afo:Afer_1819"/>
<keyword evidence="3" id="KW-1003">Cell membrane</keyword>
<dbReference type="InterPro" id="IPR006312">
    <property type="entry name" value="TatA/E"/>
</dbReference>
<evidence type="ECO:0000256" key="4">
    <source>
        <dbReference type="ARBA" id="ARBA00022692"/>
    </source>
</evidence>
<dbReference type="GO" id="GO:0043953">
    <property type="term" value="P:protein transport by the Tat complex"/>
    <property type="evidence" value="ECO:0007669"/>
    <property type="project" value="InterPro"/>
</dbReference>
<evidence type="ECO:0000256" key="5">
    <source>
        <dbReference type="ARBA" id="ARBA00022927"/>
    </source>
</evidence>
<comment type="subcellular location">
    <subcellularLocation>
        <location evidence="1">Cell membrane</location>
        <topology evidence="1">Single-pass membrane protein</topology>
    </subcellularLocation>
</comment>
<feature type="transmembrane region" description="Helical" evidence="10">
    <location>
        <begin position="6"/>
        <end position="24"/>
    </location>
</feature>
<keyword evidence="5" id="KW-0653">Protein transport</keyword>